<feature type="signal peptide" evidence="1">
    <location>
        <begin position="1"/>
        <end position="19"/>
    </location>
</feature>
<gene>
    <name evidence="3" type="ORF">BT63DRAFT_246098</name>
</gene>
<dbReference type="AlphaFoldDB" id="A0A6A6UBU8"/>
<protein>
    <recommendedName>
        <fullName evidence="2">DUF8021 domain-containing protein</fullName>
    </recommendedName>
</protein>
<reference evidence="3" key="1">
    <citation type="journal article" date="2020" name="Stud. Mycol.">
        <title>101 Dothideomycetes genomes: a test case for predicting lifestyles and emergence of pathogens.</title>
        <authorList>
            <person name="Haridas S."/>
            <person name="Albert R."/>
            <person name="Binder M."/>
            <person name="Bloem J."/>
            <person name="Labutti K."/>
            <person name="Salamov A."/>
            <person name="Andreopoulos B."/>
            <person name="Baker S."/>
            <person name="Barry K."/>
            <person name="Bills G."/>
            <person name="Bluhm B."/>
            <person name="Cannon C."/>
            <person name="Castanera R."/>
            <person name="Culley D."/>
            <person name="Daum C."/>
            <person name="Ezra D."/>
            <person name="Gonzalez J."/>
            <person name="Henrissat B."/>
            <person name="Kuo A."/>
            <person name="Liang C."/>
            <person name="Lipzen A."/>
            <person name="Lutzoni F."/>
            <person name="Magnuson J."/>
            <person name="Mondo S."/>
            <person name="Nolan M."/>
            <person name="Ohm R."/>
            <person name="Pangilinan J."/>
            <person name="Park H.-J."/>
            <person name="Ramirez L."/>
            <person name="Alfaro M."/>
            <person name="Sun H."/>
            <person name="Tritt A."/>
            <person name="Yoshinaga Y."/>
            <person name="Zwiers L.-H."/>
            <person name="Turgeon B."/>
            <person name="Goodwin S."/>
            <person name="Spatafora J."/>
            <person name="Crous P."/>
            <person name="Grigoriev I."/>
        </authorList>
    </citation>
    <scope>NUCLEOTIDE SEQUENCE</scope>
    <source>
        <strain evidence="3">CBS 115976</strain>
    </source>
</reference>
<dbReference type="OrthoDB" id="3924688at2759"/>
<feature type="domain" description="DUF8021" evidence="2">
    <location>
        <begin position="190"/>
        <end position="293"/>
    </location>
</feature>
<keyword evidence="4" id="KW-1185">Reference proteome</keyword>
<keyword evidence="1" id="KW-0732">Signal</keyword>
<dbReference type="Pfam" id="PF26061">
    <property type="entry name" value="DUF8021"/>
    <property type="match status" value="1"/>
</dbReference>
<evidence type="ECO:0000313" key="4">
    <source>
        <dbReference type="Proteomes" id="UP000799302"/>
    </source>
</evidence>
<evidence type="ECO:0000256" key="1">
    <source>
        <dbReference type="SAM" id="SignalP"/>
    </source>
</evidence>
<dbReference type="Proteomes" id="UP000799302">
    <property type="component" value="Unassembled WGS sequence"/>
</dbReference>
<accession>A0A6A6UBU8</accession>
<name>A0A6A6UBU8_9PEZI</name>
<dbReference type="InterPro" id="IPR058334">
    <property type="entry name" value="DUF8021"/>
</dbReference>
<evidence type="ECO:0000313" key="3">
    <source>
        <dbReference type="EMBL" id="KAF2668937.1"/>
    </source>
</evidence>
<organism evidence="3 4">
    <name type="scientific">Microthyrium microscopicum</name>
    <dbReference type="NCBI Taxonomy" id="703497"/>
    <lineage>
        <taxon>Eukaryota</taxon>
        <taxon>Fungi</taxon>
        <taxon>Dikarya</taxon>
        <taxon>Ascomycota</taxon>
        <taxon>Pezizomycotina</taxon>
        <taxon>Dothideomycetes</taxon>
        <taxon>Dothideomycetes incertae sedis</taxon>
        <taxon>Microthyriales</taxon>
        <taxon>Microthyriaceae</taxon>
        <taxon>Microthyrium</taxon>
    </lineage>
</organism>
<feature type="chain" id="PRO_5025502442" description="DUF8021 domain-containing protein" evidence="1">
    <location>
        <begin position="20"/>
        <end position="313"/>
    </location>
</feature>
<dbReference type="EMBL" id="MU004235">
    <property type="protein sequence ID" value="KAF2668937.1"/>
    <property type="molecule type" value="Genomic_DNA"/>
</dbReference>
<sequence length="313" mass="33808">MHFLDSAFVLATLVSLVASQAPVAKGCTREQLISARDDFWKAAEAGSEPKLGASVKVALNNKITPLASTPFAKIKSSKFTALFVQAVDTEICEIATFRVAADQVLSTRLKLDSAGAISEVEFLQAIQGDQFFRPSGFPATTPPMFSEKQIAHAPPTIPSQWTPAGGMFDHKAAINKSTCKAMTGEARLWTRKELIYAANSYCDGLKGAPYDSCTFSGKSCPRNENGVTTTQNCGVGMGMFGFTTRGRRWVADTETGVVLGAFYFEYSTAAAANNLFLHEYFKVREGALSYIFAPMKNIPHSQAAAKTFAEETS</sequence>
<evidence type="ECO:0000259" key="2">
    <source>
        <dbReference type="Pfam" id="PF26061"/>
    </source>
</evidence>
<proteinExistence type="predicted"/>